<evidence type="ECO:0000256" key="7">
    <source>
        <dbReference type="SAM" id="MobiDB-lite"/>
    </source>
</evidence>
<dbReference type="Pfam" id="PF00466">
    <property type="entry name" value="Ribosomal_L10"/>
    <property type="match status" value="1"/>
</dbReference>
<organism evidence="9 11">
    <name type="scientific">Didymodactylos carnosus</name>
    <dbReference type="NCBI Taxonomy" id="1234261"/>
    <lineage>
        <taxon>Eukaryota</taxon>
        <taxon>Metazoa</taxon>
        <taxon>Spiralia</taxon>
        <taxon>Gnathifera</taxon>
        <taxon>Rotifera</taxon>
        <taxon>Eurotatoria</taxon>
        <taxon>Bdelloidea</taxon>
        <taxon>Philodinida</taxon>
        <taxon>Philodinidae</taxon>
        <taxon>Didymodactylos</taxon>
    </lineage>
</organism>
<dbReference type="GO" id="GO:0002181">
    <property type="term" value="P:cytoplasmic translation"/>
    <property type="evidence" value="ECO:0007669"/>
    <property type="project" value="TreeGrafter"/>
</dbReference>
<gene>
    <name evidence="9" type="ORF">GPM918_LOCUS10169</name>
    <name evidence="10" type="ORF">SRO942_LOCUS10170</name>
</gene>
<evidence type="ECO:0000313" key="9">
    <source>
        <dbReference type="EMBL" id="CAF0930782.1"/>
    </source>
</evidence>
<dbReference type="Pfam" id="PF17777">
    <property type="entry name" value="RL10P_insert"/>
    <property type="match status" value="1"/>
</dbReference>
<dbReference type="InterPro" id="IPR040637">
    <property type="entry name" value="Ribosomal_uL10-like_insert"/>
</dbReference>
<dbReference type="InterPro" id="IPR050323">
    <property type="entry name" value="Ribosomal_protein_uL10"/>
</dbReference>
<dbReference type="Gene3D" id="3.90.105.20">
    <property type="match status" value="1"/>
</dbReference>
<evidence type="ECO:0000256" key="1">
    <source>
        <dbReference type="ARBA" id="ARBA00002200"/>
    </source>
</evidence>
<dbReference type="EMBL" id="CAJNOQ010001975">
    <property type="protein sequence ID" value="CAF0930782.1"/>
    <property type="molecule type" value="Genomic_DNA"/>
</dbReference>
<dbReference type="SUPFAM" id="SSF160369">
    <property type="entry name" value="Ribosomal protein L10-like"/>
    <property type="match status" value="1"/>
</dbReference>
<proteinExistence type="inferred from homology"/>
<keyword evidence="5 6" id="KW-0687">Ribonucleoprotein</keyword>
<comment type="function">
    <text evidence="1 6">Ribosomal protein P0 is the functional equivalent of E.coli protein L10.</text>
</comment>
<name>A0A814BPV3_9BILA</name>
<dbReference type="GO" id="GO:0003735">
    <property type="term" value="F:structural constituent of ribosome"/>
    <property type="evidence" value="ECO:0007669"/>
    <property type="project" value="TreeGrafter"/>
</dbReference>
<dbReference type="EMBL" id="CAJOBC010001975">
    <property type="protein sequence ID" value="CAF3708730.1"/>
    <property type="molecule type" value="Genomic_DNA"/>
</dbReference>
<evidence type="ECO:0000256" key="5">
    <source>
        <dbReference type="ARBA" id="ARBA00023274"/>
    </source>
</evidence>
<dbReference type="CDD" id="cd05795">
    <property type="entry name" value="Ribosomal_P0_L10e"/>
    <property type="match status" value="1"/>
</dbReference>
<keyword evidence="4 6" id="KW-0689">Ribosomal protein</keyword>
<feature type="domain" description="Large ribosomal subunit protein uL10-like insertion" evidence="8">
    <location>
        <begin position="117"/>
        <end position="186"/>
    </location>
</feature>
<evidence type="ECO:0000313" key="10">
    <source>
        <dbReference type="EMBL" id="CAF3708730.1"/>
    </source>
</evidence>
<evidence type="ECO:0000313" key="11">
    <source>
        <dbReference type="Proteomes" id="UP000663829"/>
    </source>
</evidence>
<feature type="compositionally biased region" description="Basic and acidic residues" evidence="7">
    <location>
        <begin position="294"/>
        <end position="303"/>
    </location>
</feature>
<dbReference type="PIRSF" id="PIRSF039087">
    <property type="entry name" value="L10E"/>
    <property type="match status" value="1"/>
</dbReference>
<dbReference type="AlphaFoldDB" id="A0A814BPV3"/>
<dbReference type="PANTHER" id="PTHR45699">
    <property type="entry name" value="60S ACIDIC RIBOSOMAL PROTEIN P0"/>
    <property type="match status" value="1"/>
</dbReference>
<dbReference type="FunFam" id="3.30.70.1730:FF:000002">
    <property type="entry name" value="60S acidic ribosomal protein P0"/>
    <property type="match status" value="1"/>
</dbReference>
<dbReference type="PANTHER" id="PTHR45699:SF3">
    <property type="entry name" value="LARGE RIBOSOMAL SUBUNIT PROTEIN UL10"/>
    <property type="match status" value="1"/>
</dbReference>
<dbReference type="GO" id="GO:0070180">
    <property type="term" value="F:large ribosomal subunit rRNA binding"/>
    <property type="evidence" value="ECO:0007669"/>
    <property type="project" value="TreeGrafter"/>
</dbReference>
<feature type="region of interest" description="Disordered" evidence="7">
    <location>
        <begin position="285"/>
        <end position="324"/>
    </location>
</feature>
<keyword evidence="3" id="KW-0597">Phosphoprotein</keyword>
<dbReference type="Proteomes" id="UP000681722">
    <property type="component" value="Unassembled WGS sequence"/>
</dbReference>
<accession>A0A814BPV3</accession>
<dbReference type="Gene3D" id="3.30.70.1730">
    <property type="match status" value="1"/>
</dbReference>
<comment type="caution">
    <text evidence="9">The sequence shown here is derived from an EMBL/GenBank/DDBJ whole genome shotgun (WGS) entry which is preliminary data.</text>
</comment>
<protein>
    <recommendedName>
        <fullName evidence="6">60S acidic ribosomal protein P0</fullName>
    </recommendedName>
</protein>
<keyword evidence="11" id="KW-1185">Reference proteome</keyword>
<dbReference type="FunFam" id="3.90.105.20:FF:000001">
    <property type="entry name" value="60S acidic ribosomal protein P0"/>
    <property type="match status" value="1"/>
</dbReference>
<feature type="compositionally biased region" description="Acidic residues" evidence="7">
    <location>
        <begin position="311"/>
        <end position="324"/>
    </location>
</feature>
<dbReference type="Proteomes" id="UP000663829">
    <property type="component" value="Unassembled WGS sequence"/>
</dbReference>
<evidence type="ECO:0000256" key="3">
    <source>
        <dbReference type="ARBA" id="ARBA00022553"/>
    </source>
</evidence>
<evidence type="ECO:0000256" key="4">
    <source>
        <dbReference type="ARBA" id="ARBA00022980"/>
    </source>
</evidence>
<comment type="similarity">
    <text evidence="2 6">Belongs to the universal ribosomal protein uL10 family.</text>
</comment>
<dbReference type="GO" id="GO:0000027">
    <property type="term" value="P:ribosomal large subunit assembly"/>
    <property type="evidence" value="ECO:0007669"/>
    <property type="project" value="TreeGrafter"/>
</dbReference>
<evidence type="ECO:0000259" key="8">
    <source>
        <dbReference type="Pfam" id="PF17777"/>
    </source>
</evidence>
<dbReference type="Pfam" id="PF00428">
    <property type="entry name" value="Ribosomal_60s"/>
    <property type="match status" value="1"/>
</dbReference>
<dbReference type="InterPro" id="IPR030670">
    <property type="entry name" value="uL10_eukaryotes"/>
</dbReference>
<dbReference type="InterPro" id="IPR001790">
    <property type="entry name" value="Ribosomal_uL10"/>
</dbReference>
<reference evidence="9" key="1">
    <citation type="submission" date="2021-02" db="EMBL/GenBank/DDBJ databases">
        <authorList>
            <person name="Nowell W R."/>
        </authorList>
    </citation>
    <scope>NUCLEOTIDE SEQUENCE</scope>
</reference>
<evidence type="ECO:0000256" key="6">
    <source>
        <dbReference type="PIRNR" id="PIRNR039087"/>
    </source>
</evidence>
<dbReference type="InterPro" id="IPR043141">
    <property type="entry name" value="Ribosomal_uL10-like_sf"/>
</dbReference>
<sequence length="324" mass="35614">MVKEDRSTWKAKYTMRLTQYLDEYPKCFIVGVDNVGSKQMQKIRISLRGHAVVLMGKNTMMRKAIRGQTSKNSNLEKLIPHVYENVGFIFTKEDLSTIREKILENKVCIYFIVAAPARAGALAPIDVSIPAQVTGLGPEKTSFFQALQIPTKITRGTIEIINDVHLIKIGEKVGASEAALLNMLNISPFSYGLIIRQVYDSGACFNPSILDIKPEDLRQKFQLGVQRLAAFSLAINYPNQASAPHLIMGGFKRLLALAADTDVEFEQAKTLKEFLKDPSKFTAAAAAPAAPAGGKKDEVKPEQQKPVAADPESDPEEGGFDIFG</sequence>
<evidence type="ECO:0000256" key="2">
    <source>
        <dbReference type="ARBA" id="ARBA00008889"/>
    </source>
</evidence>
<dbReference type="InterPro" id="IPR043164">
    <property type="entry name" value="Ribosomal_uL10-like_insert_sf"/>
</dbReference>
<dbReference type="GO" id="GO:0022625">
    <property type="term" value="C:cytosolic large ribosomal subunit"/>
    <property type="evidence" value="ECO:0007669"/>
    <property type="project" value="TreeGrafter"/>
</dbReference>
<dbReference type="OrthoDB" id="10259902at2759"/>